<dbReference type="SMART" id="SM00355">
    <property type="entry name" value="ZnF_C2H2"/>
    <property type="match status" value="4"/>
</dbReference>
<evidence type="ECO:0000256" key="7">
    <source>
        <dbReference type="PROSITE-ProRule" id="PRU00042"/>
    </source>
</evidence>
<evidence type="ECO:0000256" key="1">
    <source>
        <dbReference type="ARBA" id="ARBA00004123"/>
    </source>
</evidence>
<evidence type="ECO:0000256" key="8">
    <source>
        <dbReference type="PROSITE-ProRule" id="PRU01263"/>
    </source>
</evidence>
<evidence type="ECO:0000256" key="5">
    <source>
        <dbReference type="ARBA" id="ARBA00022833"/>
    </source>
</evidence>
<feature type="binding site" evidence="8">
    <location>
        <position position="57"/>
    </location>
    <ligand>
        <name>Zn(2+)</name>
        <dbReference type="ChEBI" id="CHEBI:29105"/>
    </ligand>
</feature>
<dbReference type="FunFam" id="3.30.160.60:FF:000446">
    <property type="entry name" value="Zinc finger protein"/>
    <property type="match status" value="1"/>
</dbReference>
<feature type="region of interest" description="Disordered" evidence="9">
    <location>
        <begin position="524"/>
        <end position="652"/>
    </location>
</feature>
<feature type="region of interest" description="Disordered" evidence="9">
    <location>
        <begin position="407"/>
        <end position="438"/>
    </location>
</feature>
<feature type="domain" description="C2H2-type" evidence="10">
    <location>
        <begin position="255"/>
        <end position="277"/>
    </location>
</feature>
<evidence type="ECO:0000259" key="11">
    <source>
        <dbReference type="PROSITE" id="PS51915"/>
    </source>
</evidence>
<feature type="non-terminal residue" evidence="12">
    <location>
        <position position="1"/>
    </location>
</feature>
<feature type="compositionally biased region" description="Low complexity" evidence="9">
    <location>
        <begin position="527"/>
        <end position="561"/>
    </location>
</feature>
<dbReference type="PROSITE" id="PS00028">
    <property type="entry name" value="ZINC_FINGER_C2H2_1"/>
    <property type="match status" value="3"/>
</dbReference>
<evidence type="ECO:0000256" key="3">
    <source>
        <dbReference type="ARBA" id="ARBA00022737"/>
    </source>
</evidence>
<dbReference type="PANTHER" id="PTHR23235">
    <property type="entry name" value="KRUEPPEL-LIKE TRANSCRIPTION FACTOR"/>
    <property type="match status" value="1"/>
</dbReference>
<feature type="binding site" evidence="8">
    <location>
        <position position="60"/>
    </location>
    <ligand>
        <name>Zn(2+)</name>
        <dbReference type="ChEBI" id="CHEBI:29105"/>
    </ligand>
</feature>
<keyword evidence="6" id="KW-0539">Nucleus</keyword>
<dbReference type="GO" id="GO:0000981">
    <property type="term" value="F:DNA-binding transcription factor activity, RNA polymerase II-specific"/>
    <property type="evidence" value="ECO:0007669"/>
    <property type="project" value="TreeGrafter"/>
</dbReference>
<evidence type="ECO:0000256" key="4">
    <source>
        <dbReference type="ARBA" id="ARBA00022771"/>
    </source>
</evidence>
<feature type="compositionally biased region" description="Basic residues" evidence="9">
    <location>
        <begin position="629"/>
        <end position="644"/>
    </location>
</feature>
<dbReference type="SUPFAM" id="SSF57667">
    <property type="entry name" value="beta-beta-alpha zinc fingers"/>
    <property type="match status" value="2"/>
</dbReference>
<keyword evidence="5 8" id="KW-0862">Zinc</keyword>
<feature type="compositionally biased region" description="Low complexity" evidence="9">
    <location>
        <begin position="351"/>
        <end position="360"/>
    </location>
</feature>
<dbReference type="Gene3D" id="3.40.1800.20">
    <property type="match status" value="1"/>
</dbReference>
<dbReference type="PROSITE" id="PS50157">
    <property type="entry name" value="ZINC_FINGER_C2H2_2"/>
    <property type="match status" value="4"/>
</dbReference>
<dbReference type="Pfam" id="PF00096">
    <property type="entry name" value="zf-C2H2"/>
    <property type="match status" value="3"/>
</dbReference>
<sequence>ESVDKLCRLCLANPDVGGQMISIFNENLYTKDTIVQRIFECTQLKIIEIKGTPYSICELCRTRLEDWHSFREQCNGSNIYLRNKYKDLFDEVPKKSADIPSTSTASASHYNQQPLLDNVKTELHINDEYMGEDYPDDQYNDYLDDTINSNGIFLEQTQQRPHQCKVCSKCFKRRDHLRRHIRTHREFDPNNPESLIAPRKFKPDYSHRAHNFHPHHQMYRSENNGNMHSSSMGQMQQQLTLRQVDFLERTPDRPYQCDICKKCFKRGDHLKRHKTTHRPGEFGQIPKMDAPSISLHDFLDYNQLMHAQNHLDNNQSHSIDDNTEDCDDYDNGFNVPEPEPKPDFEVPEPDQNQQSQQSQQAGQYENYPDGSNGEYSNMPKIRLTDMSKILKQPSYGNGHLDSMESMATAAANQQSGNQQQQQTGQHNQQQQQTHQLQHQFKQELLDYGESEDGYDTQRSKLVKIAGDRPFQCQICQKTFKRSDHLRSHEKTHSGEMPFQCEHCHKMFRYRQNWNIHKRNTVCGKNIQQQQQQHQQQQQSSQSDYPHHSSLSSQSQNQQHSQSEQHHHSQSQQPSHHPIPQQQPAPQQQQQPQPQPQISPYHHSEIAPPLTPQPHHHQSPFAPPIPTTPTHHHPLPHHQLHHPIPHHPLALPPHPTHHYGMGFGMTDSYSFPNLIQ</sequence>
<dbReference type="InterPro" id="IPR013087">
    <property type="entry name" value="Znf_C2H2_type"/>
</dbReference>
<dbReference type="SMART" id="SM00868">
    <property type="entry name" value="zf-AD"/>
    <property type="match status" value="1"/>
</dbReference>
<accession>U5EEY9</accession>
<dbReference type="SUPFAM" id="SSF57716">
    <property type="entry name" value="Glucocorticoid receptor-like (DNA-binding domain)"/>
    <property type="match status" value="1"/>
</dbReference>
<dbReference type="InterPro" id="IPR012934">
    <property type="entry name" value="Znf_AD"/>
</dbReference>
<name>U5EEY9_9DIPT</name>
<evidence type="ECO:0000256" key="6">
    <source>
        <dbReference type="ARBA" id="ARBA00023242"/>
    </source>
</evidence>
<evidence type="ECO:0000313" key="12">
    <source>
        <dbReference type="EMBL" id="JAB55766.1"/>
    </source>
</evidence>
<feature type="compositionally biased region" description="Acidic residues" evidence="9">
    <location>
        <begin position="321"/>
        <end position="330"/>
    </location>
</feature>
<feature type="domain" description="ZAD" evidence="11">
    <location>
        <begin position="5"/>
        <end position="84"/>
    </location>
</feature>
<dbReference type="GO" id="GO:0008270">
    <property type="term" value="F:zinc ion binding"/>
    <property type="evidence" value="ECO:0007669"/>
    <property type="project" value="UniProtKB-UniRule"/>
</dbReference>
<keyword evidence="4 7" id="KW-0863">Zinc-finger</keyword>
<dbReference type="GO" id="GO:0005634">
    <property type="term" value="C:nucleus"/>
    <property type="evidence" value="ECO:0007669"/>
    <property type="project" value="UniProtKB-SubCell"/>
</dbReference>
<feature type="compositionally biased region" description="Low complexity" evidence="9">
    <location>
        <begin position="408"/>
        <end position="438"/>
    </location>
</feature>
<evidence type="ECO:0000256" key="9">
    <source>
        <dbReference type="SAM" id="MobiDB-lite"/>
    </source>
</evidence>
<evidence type="ECO:0000256" key="2">
    <source>
        <dbReference type="ARBA" id="ARBA00022723"/>
    </source>
</evidence>
<dbReference type="Gene3D" id="3.30.160.60">
    <property type="entry name" value="Classic Zinc Finger"/>
    <property type="match status" value="4"/>
</dbReference>
<comment type="subcellular location">
    <subcellularLocation>
        <location evidence="1">Nucleus</location>
    </subcellularLocation>
</comment>
<protein>
    <submittedName>
        <fullName evidence="12">Putative ccr4-not complex subunit 3</fullName>
    </submittedName>
</protein>
<dbReference type="InterPro" id="IPR036236">
    <property type="entry name" value="Znf_C2H2_sf"/>
</dbReference>
<dbReference type="Pfam" id="PF07776">
    <property type="entry name" value="zf-AD"/>
    <property type="match status" value="1"/>
</dbReference>
<evidence type="ECO:0000259" key="10">
    <source>
        <dbReference type="PROSITE" id="PS50157"/>
    </source>
</evidence>
<feature type="binding site" evidence="8">
    <location>
        <position position="10"/>
    </location>
    <ligand>
        <name>Zn(2+)</name>
        <dbReference type="ChEBI" id="CHEBI:29105"/>
    </ligand>
</feature>
<keyword evidence="3" id="KW-0677">Repeat</keyword>
<feature type="compositionally biased region" description="Low complexity" evidence="9">
    <location>
        <begin position="569"/>
        <end position="600"/>
    </location>
</feature>
<feature type="domain" description="C2H2-type" evidence="10">
    <location>
        <begin position="498"/>
        <end position="526"/>
    </location>
</feature>
<keyword evidence="2 8" id="KW-0479">Metal-binding</keyword>
<dbReference type="AlphaFoldDB" id="U5EEY9"/>
<dbReference type="EMBL" id="GANO01004105">
    <property type="protein sequence ID" value="JAB55766.1"/>
    <property type="molecule type" value="mRNA"/>
</dbReference>
<reference evidence="12" key="1">
    <citation type="journal article" date="2014" name="Insect Biochem. Mol. Biol.">
        <title>An insight into the sialome of the frog biting fly, Corethrella appendiculata.</title>
        <authorList>
            <person name="Ribeiro J.M.C."/>
            <person name="Chagas A.C."/>
            <person name="Pham V.M."/>
            <person name="Lounibos L.P."/>
            <person name="Calvo E."/>
        </authorList>
    </citation>
    <scope>NUCLEOTIDE SEQUENCE</scope>
    <source>
        <tissue evidence="12">Salivary glands</tissue>
    </source>
</reference>
<proteinExistence type="evidence at transcript level"/>
<feature type="domain" description="C2H2-type" evidence="10">
    <location>
        <begin position="162"/>
        <end position="189"/>
    </location>
</feature>
<feature type="domain" description="C2H2-type" evidence="10">
    <location>
        <begin position="470"/>
        <end position="497"/>
    </location>
</feature>
<dbReference type="FunFam" id="3.30.160.60:FF:000145">
    <property type="entry name" value="Zinc finger protein 574"/>
    <property type="match status" value="2"/>
</dbReference>
<organism evidence="12">
    <name type="scientific">Corethrella appendiculata</name>
    <dbReference type="NCBI Taxonomy" id="1370023"/>
    <lineage>
        <taxon>Eukaryota</taxon>
        <taxon>Metazoa</taxon>
        <taxon>Ecdysozoa</taxon>
        <taxon>Arthropoda</taxon>
        <taxon>Hexapoda</taxon>
        <taxon>Insecta</taxon>
        <taxon>Pterygota</taxon>
        <taxon>Neoptera</taxon>
        <taxon>Endopterygota</taxon>
        <taxon>Diptera</taxon>
        <taxon>Nematocera</taxon>
        <taxon>Culicoidea</taxon>
        <taxon>Chaoboridae</taxon>
        <taxon>Corethrella</taxon>
    </lineage>
</organism>
<dbReference type="GO" id="GO:0000978">
    <property type="term" value="F:RNA polymerase II cis-regulatory region sequence-specific DNA binding"/>
    <property type="evidence" value="ECO:0007669"/>
    <property type="project" value="TreeGrafter"/>
</dbReference>
<feature type="binding site" evidence="8">
    <location>
        <position position="7"/>
    </location>
    <ligand>
        <name>Zn(2+)</name>
        <dbReference type="ChEBI" id="CHEBI:29105"/>
    </ligand>
</feature>
<feature type="region of interest" description="Disordered" evidence="9">
    <location>
        <begin position="313"/>
        <end position="378"/>
    </location>
</feature>
<dbReference type="PROSITE" id="PS51915">
    <property type="entry name" value="ZAD"/>
    <property type="match status" value="1"/>
</dbReference>
<dbReference type="PANTHER" id="PTHR23235:SF120">
    <property type="entry name" value="KRUPPEL-LIKE FACTOR 15"/>
    <property type="match status" value="1"/>
</dbReference>